<dbReference type="AlphaFoldDB" id="A0A075G4L3"/>
<proteinExistence type="predicted"/>
<evidence type="ECO:0000313" key="2">
    <source>
        <dbReference type="EMBL" id="AIE96742.1"/>
    </source>
</evidence>
<accession>A0A075G4L3</accession>
<feature type="compositionally biased region" description="Acidic residues" evidence="1">
    <location>
        <begin position="239"/>
        <end position="259"/>
    </location>
</feature>
<feature type="compositionally biased region" description="Basic and acidic residues" evidence="1">
    <location>
        <begin position="52"/>
        <end position="64"/>
    </location>
</feature>
<feature type="region of interest" description="Disordered" evidence="1">
    <location>
        <begin position="235"/>
        <end position="259"/>
    </location>
</feature>
<name>A0A075G4L3_9EURY</name>
<dbReference type="EMBL" id="KF900488">
    <property type="protein sequence ID" value="AIE96742.1"/>
    <property type="molecule type" value="Genomic_DNA"/>
</dbReference>
<organism evidence="2">
    <name type="scientific">uncultured marine group II/III euryarchaeote AD1000_87_G01</name>
    <dbReference type="NCBI Taxonomy" id="1457818"/>
    <lineage>
        <taxon>Archaea</taxon>
        <taxon>Methanobacteriati</taxon>
        <taxon>Methanobacteriota</taxon>
        <taxon>environmental samples</taxon>
    </lineage>
</organism>
<feature type="region of interest" description="Disordered" evidence="1">
    <location>
        <begin position="40"/>
        <end position="64"/>
    </location>
</feature>
<protein>
    <submittedName>
        <fullName evidence="2">Uncharacterized protein</fullName>
    </submittedName>
</protein>
<sequence length="259" mass="29380">MDESRKETTGDRSAQIALTMGLLLFASVILGSGALGDDRGANAAGDNDDRGDEPSDRVGEDRGEAALDEGMVRLEIACDDGDVEACEELRDIFENRMMGERTDMREMDERRGNDNRNMRGENQMQVPPEILREMAQMWCHNHVFNTFWDNTHAVELDDGSGFEMITYDDDDNEESTLISHDAMWQITSGLEPLVGSCAGMMMELMGVGMHPHDTVHEDDWGEEEWCEEHPDVADCRWMDEDEWDDEDDSDESDENEPRD</sequence>
<evidence type="ECO:0000256" key="1">
    <source>
        <dbReference type="SAM" id="MobiDB-lite"/>
    </source>
</evidence>
<reference evidence="2" key="1">
    <citation type="journal article" date="2014" name="Genome Biol. Evol.">
        <title>Pangenome evidence for extensive interdomain horizontal transfer affecting lineage core and shell genes in uncultured planktonic thaumarchaeota and euryarchaeota.</title>
        <authorList>
            <person name="Deschamps P."/>
            <person name="Zivanovic Y."/>
            <person name="Moreira D."/>
            <person name="Rodriguez-Valera F."/>
            <person name="Lopez-Garcia P."/>
        </authorList>
    </citation>
    <scope>NUCLEOTIDE SEQUENCE</scope>
</reference>